<reference evidence="1" key="1">
    <citation type="submission" date="2021-12" db="EMBL/GenBank/DDBJ databases">
        <authorList>
            <person name="Rodrigo-Torres L."/>
            <person name="Arahal R. D."/>
            <person name="Lucena T."/>
        </authorList>
    </citation>
    <scope>NUCLEOTIDE SEQUENCE</scope>
    <source>
        <strain evidence="1">CECT 8419</strain>
    </source>
</reference>
<name>A0ABM9AYD5_9BACT</name>
<gene>
    <name evidence="1" type="ORF">LEM8419_01030</name>
</gene>
<evidence type="ECO:0000313" key="2">
    <source>
        <dbReference type="Proteomes" id="UP000837803"/>
    </source>
</evidence>
<protein>
    <submittedName>
        <fullName evidence="1">Uncharacterized protein</fullName>
    </submittedName>
</protein>
<comment type="caution">
    <text evidence="1">The sequence shown here is derived from an EMBL/GenBank/DDBJ whole genome shotgun (WGS) entry which is preliminary data.</text>
</comment>
<dbReference type="EMBL" id="CAKLPZ010000001">
    <property type="protein sequence ID" value="CAH0999730.1"/>
    <property type="molecule type" value="Genomic_DNA"/>
</dbReference>
<organism evidence="1 2">
    <name type="scientific">Neolewinella maritima</name>
    <dbReference type="NCBI Taxonomy" id="1383882"/>
    <lineage>
        <taxon>Bacteria</taxon>
        <taxon>Pseudomonadati</taxon>
        <taxon>Bacteroidota</taxon>
        <taxon>Saprospiria</taxon>
        <taxon>Saprospirales</taxon>
        <taxon>Lewinellaceae</taxon>
        <taxon>Neolewinella</taxon>
    </lineage>
</organism>
<accession>A0ABM9AYD5</accession>
<dbReference type="Proteomes" id="UP000837803">
    <property type="component" value="Unassembled WGS sequence"/>
</dbReference>
<proteinExistence type="predicted"/>
<evidence type="ECO:0000313" key="1">
    <source>
        <dbReference type="EMBL" id="CAH0999730.1"/>
    </source>
</evidence>
<keyword evidence="2" id="KW-1185">Reference proteome</keyword>
<sequence>MKAKIIEYAQGDQSGVPRKGGMDTTVEKYDLW</sequence>